<evidence type="ECO:0000313" key="1">
    <source>
        <dbReference type="EMBL" id="KAG9219549.1"/>
    </source>
</evidence>
<dbReference type="Proteomes" id="UP000824881">
    <property type="component" value="Unassembled WGS sequence"/>
</dbReference>
<reference evidence="1 2" key="1">
    <citation type="journal article" date="2021" name="Appl. Environ. Microbiol.">
        <title>Genetic linkage and physical mapping for an oyster mushroom Pleurotus cornucopiae and QTL analysis for the trait cap color.</title>
        <authorList>
            <person name="Zhang Y."/>
            <person name="Gao W."/>
            <person name="Sonnenberg A."/>
            <person name="Chen Q."/>
            <person name="Zhang J."/>
            <person name="Huang C."/>
        </authorList>
    </citation>
    <scope>NUCLEOTIDE SEQUENCE [LARGE SCALE GENOMIC DNA]</scope>
    <source>
        <strain evidence="1">CCMSSC00406</strain>
    </source>
</reference>
<protein>
    <submittedName>
        <fullName evidence="1">Uncharacterized protein</fullName>
    </submittedName>
</protein>
<keyword evidence="2" id="KW-1185">Reference proteome</keyword>
<gene>
    <name evidence="1" type="ORF">CCMSSC00406_0009788</name>
</gene>
<comment type="caution">
    <text evidence="1">The sequence shown here is derived from an EMBL/GenBank/DDBJ whole genome shotgun (WGS) entry which is preliminary data.</text>
</comment>
<dbReference type="EMBL" id="WQMT02000009">
    <property type="protein sequence ID" value="KAG9219549.1"/>
    <property type="molecule type" value="Genomic_DNA"/>
</dbReference>
<proteinExistence type="predicted"/>
<sequence length="407" mass="45776">MSMDMDSDDSDGSLTSYWSSGSSERGFADESKITISVGEFIPQPRYNVEAERDLLRGRLQLDAGRIVRDPEMIAQRLHLDEVDGGFVRSCRAACLEDCSRQLDILERLASKANRPQGNEDECDRIPRIERLMYPHLNGLFKFISDYRHHSQATTSTSRGMWRCSRIQNFTGEEHTAGFPRIFPDGVALASGCSHDSFYWRDVRAFVGCGASNLDGEPSDTASVPEMVVRGMDYARLHLSADPFRVFSVGLLLYGFHFMVAMFDQDGVCLSAPYHLRDDLDIFIRVIHQLGYGLTDVELGRDPTVELLHLPRDDQLRLALDVIVEKQVESIISRKFPSYKITLKTSDTYSMDVITKHIETDATTWVTIGPPIWSSLSYLGRGGPHSEKCVAAEPPGFRNSHLYGFKAC</sequence>
<accession>A0ACB7IPY1</accession>
<organism evidence="1 2">
    <name type="scientific">Pleurotus cornucopiae</name>
    <name type="common">Cornucopia mushroom</name>
    <dbReference type="NCBI Taxonomy" id="5321"/>
    <lineage>
        <taxon>Eukaryota</taxon>
        <taxon>Fungi</taxon>
        <taxon>Dikarya</taxon>
        <taxon>Basidiomycota</taxon>
        <taxon>Agaricomycotina</taxon>
        <taxon>Agaricomycetes</taxon>
        <taxon>Agaricomycetidae</taxon>
        <taxon>Agaricales</taxon>
        <taxon>Pleurotineae</taxon>
        <taxon>Pleurotaceae</taxon>
        <taxon>Pleurotus</taxon>
    </lineage>
</organism>
<name>A0ACB7IPY1_PLECO</name>
<evidence type="ECO:0000313" key="2">
    <source>
        <dbReference type="Proteomes" id="UP000824881"/>
    </source>
</evidence>